<dbReference type="InterPro" id="IPR049512">
    <property type="entry name" value="DJR-like_dom"/>
</dbReference>
<keyword evidence="3" id="KW-1185">Reference proteome</keyword>
<dbReference type="STRING" id="471704.A0A151IS88"/>
<evidence type="ECO:0000313" key="2">
    <source>
        <dbReference type="EMBL" id="KYN09579.1"/>
    </source>
</evidence>
<dbReference type="AlphaFoldDB" id="A0A151IS88"/>
<proteinExistence type="predicted"/>
<organism evidence="2 3">
    <name type="scientific">Trachymyrmex cornetzi</name>
    <dbReference type="NCBI Taxonomy" id="471704"/>
    <lineage>
        <taxon>Eukaryota</taxon>
        <taxon>Metazoa</taxon>
        <taxon>Ecdysozoa</taxon>
        <taxon>Arthropoda</taxon>
        <taxon>Hexapoda</taxon>
        <taxon>Insecta</taxon>
        <taxon>Pterygota</taxon>
        <taxon>Neoptera</taxon>
        <taxon>Endopterygota</taxon>
        <taxon>Hymenoptera</taxon>
        <taxon>Apocrita</taxon>
        <taxon>Aculeata</taxon>
        <taxon>Formicoidea</taxon>
        <taxon>Formicidae</taxon>
        <taxon>Myrmicinae</taxon>
        <taxon>Trachymyrmex</taxon>
    </lineage>
</organism>
<protein>
    <recommendedName>
        <fullName evidence="1">Double jelly roll-like domain-containing protein</fullName>
    </recommendedName>
</protein>
<evidence type="ECO:0000313" key="3">
    <source>
        <dbReference type="Proteomes" id="UP000078492"/>
    </source>
</evidence>
<sequence>MRTDEESRRMSVASFSVHTLTHLVNIPSLLVEALPRFERQQHFVSAMISQGDLHVTRRTNIIFKYNRSDQAFRLAVRDHPVIPSQSMVISTQPGSARPVGSCQKFPWQGIRKNVMRENCPLFQHRHFLHDKFLVNDESLQIFGHSDEVRILTQQQDLYTLPCESFLYVEGRLTVKKKNDRMPTALGNIDNCVAFMFDRIRYELNGVEIDSNRNVEVTNTIKNYVSMTYDKALIVLNAGWYSRSDMEKGYFNFCVPLNMLLNFFEGYKRVIVNARHELILIQARNDYNCLMGNRVTEPEVELFKVQWRMHHVALNEINKLSMLRTLESGYLIMRKWLADILDPDDVIVETLDAHYEDVKPLSNLNDCNTIRGVTMTLLRC</sequence>
<dbReference type="EMBL" id="KQ981089">
    <property type="protein sequence ID" value="KYN09579.1"/>
    <property type="molecule type" value="Genomic_DNA"/>
</dbReference>
<feature type="domain" description="Double jelly roll-like" evidence="1">
    <location>
        <begin position="189"/>
        <end position="335"/>
    </location>
</feature>
<accession>A0A151IS88</accession>
<gene>
    <name evidence="2" type="ORF">ALC57_18304</name>
</gene>
<dbReference type="PANTHER" id="PTHR36159:SF1">
    <property type="entry name" value="RETROVIRUS-RELATED POL POLYPROTEIN FROM TRANSPOSON 412-LIKE PROTEIN"/>
    <property type="match status" value="1"/>
</dbReference>
<dbReference type="Proteomes" id="UP000078492">
    <property type="component" value="Unassembled WGS sequence"/>
</dbReference>
<name>A0A151IS88_9HYME</name>
<dbReference type="Pfam" id="PF21738">
    <property type="entry name" value="DJR-like_dom"/>
    <property type="match status" value="1"/>
</dbReference>
<dbReference type="PANTHER" id="PTHR36159">
    <property type="entry name" value="PROTEIN CBG23766"/>
    <property type="match status" value="1"/>
</dbReference>
<reference evidence="2 3" key="1">
    <citation type="submission" date="2015-09" db="EMBL/GenBank/DDBJ databases">
        <title>Trachymyrmex cornetzi WGS genome.</title>
        <authorList>
            <person name="Nygaard S."/>
            <person name="Hu H."/>
            <person name="Boomsma J."/>
            <person name="Zhang G."/>
        </authorList>
    </citation>
    <scope>NUCLEOTIDE SEQUENCE [LARGE SCALE GENOMIC DNA]</scope>
    <source>
        <strain evidence="2">Tcor2-1</strain>
        <tissue evidence="2">Whole body</tissue>
    </source>
</reference>
<evidence type="ECO:0000259" key="1">
    <source>
        <dbReference type="Pfam" id="PF21738"/>
    </source>
</evidence>